<dbReference type="PIRSF" id="PIRSF009467">
    <property type="entry name" value="Ureas_acces_UreF"/>
    <property type="match status" value="1"/>
</dbReference>
<evidence type="ECO:0000256" key="2">
    <source>
        <dbReference type="ARBA" id="ARBA00023186"/>
    </source>
</evidence>
<dbReference type="AlphaFoldDB" id="A0A238WZT4"/>
<evidence type="ECO:0000313" key="5">
    <source>
        <dbReference type="Proteomes" id="UP000198417"/>
    </source>
</evidence>
<dbReference type="InterPro" id="IPR002639">
    <property type="entry name" value="UreF"/>
</dbReference>
<keyword evidence="2 3" id="KW-0143">Chaperone</keyword>
<dbReference type="PANTHER" id="PTHR33620">
    <property type="entry name" value="UREASE ACCESSORY PROTEIN F"/>
    <property type="match status" value="1"/>
</dbReference>
<evidence type="ECO:0000256" key="3">
    <source>
        <dbReference type="HAMAP-Rule" id="MF_01385"/>
    </source>
</evidence>
<dbReference type="GO" id="GO:0005737">
    <property type="term" value="C:cytoplasm"/>
    <property type="evidence" value="ECO:0007669"/>
    <property type="project" value="UniProtKB-SubCell"/>
</dbReference>
<keyword evidence="3" id="KW-0963">Cytoplasm</keyword>
<comment type="function">
    <text evidence="3">Required for maturation of urease via the functional incorporation of the urease nickel metallocenter.</text>
</comment>
<keyword evidence="1 3" id="KW-0996">Nickel insertion</keyword>
<evidence type="ECO:0000256" key="1">
    <source>
        <dbReference type="ARBA" id="ARBA00022988"/>
    </source>
</evidence>
<proteinExistence type="inferred from homology"/>
<dbReference type="GO" id="GO:0016151">
    <property type="term" value="F:nickel cation binding"/>
    <property type="evidence" value="ECO:0007669"/>
    <property type="project" value="UniProtKB-UniRule"/>
</dbReference>
<dbReference type="InterPro" id="IPR038277">
    <property type="entry name" value="UreF_sf"/>
</dbReference>
<dbReference type="PANTHER" id="PTHR33620:SF1">
    <property type="entry name" value="UREASE ACCESSORY PROTEIN F"/>
    <property type="match status" value="1"/>
</dbReference>
<protein>
    <recommendedName>
        <fullName evidence="3">Urease accessory protein UreF</fullName>
    </recommendedName>
</protein>
<comment type="similarity">
    <text evidence="3">Belongs to the UreF family.</text>
</comment>
<comment type="subunit">
    <text evidence="3">UreD, UreF and UreG form a complex that acts as a GTP-hydrolysis-dependent molecular chaperone, activating the urease apoprotein by helping to assemble the nickel containing metallocenter of UreC. The UreE protein probably delivers the nickel.</text>
</comment>
<comment type="subcellular location">
    <subcellularLocation>
        <location evidence="3">Cytoplasm</location>
    </subcellularLocation>
</comment>
<evidence type="ECO:0000313" key="4">
    <source>
        <dbReference type="EMBL" id="SNR51962.1"/>
    </source>
</evidence>
<organism evidence="4 5">
    <name type="scientific">Puniceibacterium sediminis</name>
    <dbReference type="NCBI Taxonomy" id="1608407"/>
    <lineage>
        <taxon>Bacteria</taxon>
        <taxon>Pseudomonadati</taxon>
        <taxon>Pseudomonadota</taxon>
        <taxon>Alphaproteobacteria</taxon>
        <taxon>Rhodobacterales</taxon>
        <taxon>Paracoccaceae</taxon>
        <taxon>Puniceibacterium</taxon>
    </lineage>
</organism>
<dbReference type="HAMAP" id="MF_01385">
    <property type="entry name" value="UreF"/>
    <property type="match status" value="1"/>
</dbReference>
<gene>
    <name evidence="3" type="primary">ureF</name>
    <name evidence="4" type="ORF">SAMN06265370_108107</name>
</gene>
<dbReference type="EMBL" id="FZNN01000008">
    <property type="protein sequence ID" value="SNR51962.1"/>
    <property type="molecule type" value="Genomic_DNA"/>
</dbReference>
<dbReference type="Pfam" id="PF01730">
    <property type="entry name" value="UreF"/>
    <property type="match status" value="1"/>
</dbReference>
<keyword evidence="5" id="KW-1185">Reference proteome</keyword>
<accession>A0A238WZT4</accession>
<dbReference type="Proteomes" id="UP000198417">
    <property type="component" value="Unassembled WGS sequence"/>
</dbReference>
<sequence>MITNTVMPTRIRTIMTTTDPILTLHQLFSPAFPVGAFAYSHGLETCVQAGQVVDAAGLQDWLEIVLEHGAGWSDAVLMAQAAQGSDTDALAELALALSPSHERRRETELQGAALARTVSDVWGLDIPPLPYPVAMGRIVALLDLPLPSALTLYLQAFASNLAGAGIRLIPLGQTDGQHIIHALTPLCTLLAKRALTADLDDIGGFAPMIDIASQRHDQLYSRLFRS</sequence>
<reference evidence="4 5" key="1">
    <citation type="submission" date="2017-06" db="EMBL/GenBank/DDBJ databases">
        <authorList>
            <person name="Kim H.J."/>
            <person name="Triplett B.A."/>
        </authorList>
    </citation>
    <scope>NUCLEOTIDE SEQUENCE [LARGE SCALE GENOMIC DNA]</scope>
    <source>
        <strain evidence="4 5">DSM 29052</strain>
    </source>
</reference>
<name>A0A238WZT4_9RHOB</name>
<dbReference type="Gene3D" id="1.10.4190.10">
    <property type="entry name" value="Urease accessory protein UreF"/>
    <property type="match status" value="1"/>
</dbReference>